<feature type="non-terminal residue" evidence="2">
    <location>
        <position position="55"/>
    </location>
</feature>
<dbReference type="Proteomes" id="UP001331761">
    <property type="component" value="Unassembled WGS sequence"/>
</dbReference>
<evidence type="ECO:0000256" key="1">
    <source>
        <dbReference type="SAM" id="MobiDB-lite"/>
    </source>
</evidence>
<dbReference type="EMBL" id="WIXE01010081">
    <property type="protein sequence ID" value="KAK5977895.1"/>
    <property type="molecule type" value="Genomic_DNA"/>
</dbReference>
<dbReference type="AlphaFoldDB" id="A0AAN8FEH3"/>
<organism evidence="2 3">
    <name type="scientific">Trichostrongylus colubriformis</name>
    <name type="common">Black scour worm</name>
    <dbReference type="NCBI Taxonomy" id="6319"/>
    <lineage>
        <taxon>Eukaryota</taxon>
        <taxon>Metazoa</taxon>
        <taxon>Ecdysozoa</taxon>
        <taxon>Nematoda</taxon>
        <taxon>Chromadorea</taxon>
        <taxon>Rhabditida</taxon>
        <taxon>Rhabditina</taxon>
        <taxon>Rhabditomorpha</taxon>
        <taxon>Strongyloidea</taxon>
        <taxon>Trichostrongylidae</taxon>
        <taxon>Trichostrongylus</taxon>
    </lineage>
</organism>
<proteinExistence type="predicted"/>
<name>A0AAN8FEH3_TRICO</name>
<feature type="region of interest" description="Disordered" evidence="1">
    <location>
        <begin position="1"/>
        <end position="55"/>
    </location>
</feature>
<protein>
    <submittedName>
        <fullName evidence="2">Uncharacterized protein</fullName>
    </submittedName>
</protein>
<reference evidence="2 3" key="1">
    <citation type="submission" date="2019-10" db="EMBL/GenBank/DDBJ databases">
        <title>Assembly and Annotation for the nematode Trichostrongylus colubriformis.</title>
        <authorList>
            <person name="Martin J."/>
        </authorList>
    </citation>
    <scope>NUCLEOTIDE SEQUENCE [LARGE SCALE GENOMIC DNA]</scope>
    <source>
        <strain evidence="2">G859</strain>
        <tissue evidence="2">Whole worm</tissue>
    </source>
</reference>
<comment type="caution">
    <text evidence="2">The sequence shown here is derived from an EMBL/GenBank/DDBJ whole genome shotgun (WGS) entry which is preliminary data.</text>
</comment>
<evidence type="ECO:0000313" key="3">
    <source>
        <dbReference type="Proteomes" id="UP001331761"/>
    </source>
</evidence>
<gene>
    <name evidence="2" type="ORF">GCK32_005456</name>
</gene>
<accession>A0AAN8FEH3</accession>
<sequence>MKFRSARKSSVFRQRLYRPNAAARKPPTMKKEIGGSKESLISQDTTKGKRTPIRK</sequence>
<evidence type="ECO:0000313" key="2">
    <source>
        <dbReference type="EMBL" id="KAK5977895.1"/>
    </source>
</evidence>
<keyword evidence="3" id="KW-1185">Reference proteome</keyword>